<dbReference type="STRING" id="584787.GCA_001247655_03283"/>
<dbReference type="EMBL" id="RJUL01000002">
    <property type="protein sequence ID" value="ROQ29963.1"/>
    <property type="molecule type" value="Genomic_DNA"/>
</dbReference>
<dbReference type="Proteomes" id="UP000268033">
    <property type="component" value="Unassembled WGS sequence"/>
</dbReference>
<accession>A0A3N1PN68</accession>
<evidence type="ECO:0000256" key="1">
    <source>
        <dbReference type="SAM" id="SignalP"/>
    </source>
</evidence>
<dbReference type="AlphaFoldDB" id="A0A3N1PN68"/>
<keyword evidence="1" id="KW-0732">Signal</keyword>
<evidence type="ECO:0000313" key="3">
    <source>
        <dbReference type="Proteomes" id="UP000268033"/>
    </source>
</evidence>
<evidence type="ECO:0008006" key="4">
    <source>
        <dbReference type="Google" id="ProtNLM"/>
    </source>
</evidence>
<gene>
    <name evidence="2" type="ORF">EDC28_102338</name>
</gene>
<protein>
    <recommendedName>
        <fullName evidence="4">Lipoprotein</fullName>
    </recommendedName>
</protein>
<reference evidence="2 3" key="1">
    <citation type="submission" date="2018-11" db="EMBL/GenBank/DDBJ databases">
        <title>Genomic Encyclopedia of Type Strains, Phase IV (KMG-IV): sequencing the most valuable type-strain genomes for metagenomic binning, comparative biology and taxonomic classification.</title>
        <authorList>
            <person name="Goeker M."/>
        </authorList>
    </citation>
    <scope>NUCLEOTIDE SEQUENCE [LARGE SCALE GENOMIC DNA]</scope>
    <source>
        <strain evidence="2 3">DSM 21945</strain>
    </source>
</reference>
<keyword evidence="3" id="KW-1185">Reference proteome</keyword>
<evidence type="ECO:0000313" key="2">
    <source>
        <dbReference type="EMBL" id="ROQ29963.1"/>
    </source>
</evidence>
<name>A0A3N1PN68_9GAMM</name>
<dbReference type="PROSITE" id="PS51257">
    <property type="entry name" value="PROKAR_LIPOPROTEIN"/>
    <property type="match status" value="1"/>
</dbReference>
<organism evidence="2 3">
    <name type="scientific">Gallaecimonas pentaromativorans</name>
    <dbReference type="NCBI Taxonomy" id="584787"/>
    <lineage>
        <taxon>Bacteria</taxon>
        <taxon>Pseudomonadati</taxon>
        <taxon>Pseudomonadota</taxon>
        <taxon>Gammaproteobacteria</taxon>
        <taxon>Enterobacterales</taxon>
        <taxon>Gallaecimonadaceae</taxon>
        <taxon>Gallaecimonas</taxon>
    </lineage>
</organism>
<feature type="chain" id="PRO_5018300930" description="Lipoprotein" evidence="1">
    <location>
        <begin position="25"/>
        <end position="179"/>
    </location>
</feature>
<comment type="caution">
    <text evidence="2">The sequence shown here is derived from an EMBL/GenBank/DDBJ whole genome shotgun (WGS) entry which is preliminary data.</text>
</comment>
<feature type="signal peptide" evidence="1">
    <location>
        <begin position="1"/>
        <end position="24"/>
    </location>
</feature>
<proteinExistence type="predicted"/>
<dbReference type="RefSeq" id="WP_123420803.1">
    <property type="nucleotide sequence ID" value="NZ_JBLXAC010000005.1"/>
</dbReference>
<sequence length="179" mass="19581">MRFLAFVASLIVLGGCAPSSQLNAFNQFKDEGKINKIMVISAPHPGVEPAVNESFVRSLVGGNVDIVSGDPSLIEMAGTSDIVGMVRLLKSEHVSHVLLIEPLKNNKAYPVESYAPLWVAFPDAINAHSKKKVGNAWLVRMFRVDSERMVWMGVTQDPHSLLNQWHETYAANGLKVGSI</sequence>